<sequence>MKFLNTSKELDAAETKILNIYDQRVVKSGSLKSVEKYRHWREAVKEMRTVLESVRQTANRTDNVPLMLIGVDHFVHWMDKLGAPGVPFPDWNRSLFPSRDAIADHPWLLKVEQRYDATRLGWMNQQPDQRVTSSLPTNSPSIKWNDDGESEVVEKDIEMDEETSEPVRGRPPKQARSRSESRPASTRHKSQSRPKRSGTKDGETQVEGTSSTSNLPPMPKPNLRELHQPQDGMHVDPR</sequence>
<name>A0A0C9XRW8_9AGAM</name>
<evidence type="ECO:0000256" key="1">
    <source>
        <dbReference type="SAM" id="MobiDB-lite"/>
    </source>
</evidence>
<feature type="compositionally biased region" description="Basic residues" evidence="1">
    <location>
        <begin position="185"/>
        <end position="197"/>
    </location>
</feature>
<organism evidence="2 3">
    <name type="scientific">Pisolithus microcarpus 441</name>
    <dbReference type="NCBI Taxonomy" id="765257"/>
    <lineage>
        <taxon>Eukaryota</taxon>
        <taxon>Fungi</taxon>
        <taxon>Dikarya</taxon>
        <taxon>Basidiomycota</taxon>
        <taxon>Agaricomycotina</taxon>
        <taxon>Agaricomycetes</taxon>
        <taxon>Agaricomycetidae</taxon>
        <taxon>Boletales</taxon>
        <taxon>Sclerodermatineae</taxon>
        <taxon>Pisolithaceae</taxon>
        <taxon>Pisolithus</taxon>
    </lineage>
</organism>
<evidence type="ECO:0000313" key="2">
    <source>
        <dbReference type="EMBL" id="KIK15005.1"/>
    </source>
</evidence>
<dbReference type="Proteomes" id="UP000054018">
    <property type="component" value="Unassembled WGS sequence"/>
</dbReference>
<feature type="region of interest" description="Disordered" evidence="1">
    <location>
        <begin position="126"/>
        <end position="238"/>
    </location>
</feature>
<feature type="compositionally biased region" description="Basic and acidic residues" evidence="1">
    <location>
        <begin position="222"/>
        <end position="238"/>
    </location>
</feature>
<feature type="compositionally biased region" description="Polar residues" evidence="1">
    <location>
        <begin position="126"/>
        <end position="142"/>
    </location>
</feature>
<evidence type="ECO:0000313" key="3">
    <source>
        <dbReference type="Proteomes" id="UP000054018"/>
    </source>
</evidence>
<gene>
    <name evidence="2" type="ORF">PISMIDRAFT_16813</name>
</gene>
<feature type="compositionally biased region" description="Polar residues" evidence="1">
    <location>
        <begin position="206"/>
        <end position="215"/>
    </location>
</feature>
<dbReference type="HOGENOM" id="CLU_041699_0_0_1"/>
<dbReference type="OrthoDB" id="2663062at2759"/>
<dbReference type="AlphaFoldDB" id="A0A0C9XRW8"/>
<reference evidence="3" key="2">
    <citation type="submission" date="2015-01" db="EMBL/GenBank/DDBJ databases">
        <title>Evolutionary Origins and Diversification of the Mycorrhizal Mutualists.</title>
        <authorList>
            <consortium name="DOE Joint Genome Institute"/>
            <consortium name="Mycorrhizal Genomics Consortium"/>
            <person name="Kohler A."/>
            <person name="Kuo A."/>
            <person name="Nagy L.G."/>
            <person name="Floudas D."/>
            <person name="Copeland A."/>
            <person name="Barry K.W."/>
            <person name="Cichocki N."/>
            <person name="Veneault-Fourrey C."/>
            <person name="LaButti K."/>
            <person name="Lindquist E.A."/>
            <person name="Lipzen A."/>
            <person name="Lundell T."/>
            <person name="Morin E."/>
            <person name="Murat C."/>
            <person name="Riley R."/>
            <person name="Ohm R."/>
            <person name="Sun H."/>
            <person name="Tunlid A."/>
            <person name="Henrissat B."/>
            <person name="Grigoriev I.V."/>
            <person name="Hibbett D.S."/>
            <person name="Martin F."/>
        </authorList>
    </citation>
    <scope>NUCLEOTIDE SEQUENCE [LARGE SCALE GENOMIC DNA]</scope>
    <source>
        <strain evidence="3">441</strain>
    </source>
</reference>
<keyword evidence="3" id="KW-1185">Reference proteome</keyword>
<protein>
    <submittedName>
        <fullName evidence="2">Uncharacterized protein</fullName>
    </submittedName>
</protein>
<reference evidence="2 3" key="1">
    <citation type="submission" date="2014-04" db="EMBL/GenBank/DDBJ databases">
        <authorList>
            <consortium name="DOE Joint Genome Institute"/>
            <person name="Kuo A."/>
            <person name="Kohler A."/>
            <person name="Costa M.D."/>
            <person name="Nagy L.G."/>
            <person name="Floudas D."/>
            <person name="Copeland A."/>
            <person name="Barry K.W."/>
            <person name="Cichocki N."/>
            <person name="Veneault-Fourrey C."/>
            <person name="LaButti K."/>
            <person name="Lindquist E.A."/>
            <person name="Lipzen A."/>
            <person name="Lundell T."/>
            <person name="Morin E."/>
            <person name="Murat C."/>
            <person name="Sun H."/>
            <person name="Tunlid A."/>
            <person name="Henrissat B."/>
            <person name="Grigoriev I.V."/>
            <person name="Hibbett D.S."/>
            <person name="Martin F."/>
            <person name="Nordberg H.P."/>
            <person name="Cantor M.N."/>
            <person name="Hua S.X."/>
        </authorList>
    </citation>
    <scope>NUCLEOTIDE SEQUENCE [LARGE SCALE GENOMIC DNA]</scope>
    <source>
        <strain evidence="2 3">441</strain>
    </source>
</reference>
<dbReference type="EMBL" id="KN833910">
    <property type="protein sequence ID" value="KIK15005.1"/>
    <property type="molecule type" value="Genomic_DNA"/>
</dbReference>
<accession>A0A0C9XRW8</accession>
<proteinExistence type="predicted"/>
<feature type="compositionally biased region" description="Acidic residues" evidence="1">
    <location>
        <begin position="147"/>
        <end position="164"/>
    </location>
</feature>